<gene>
    <name evidence="10" type="primary">rocD</name>
    <name evidence="10" type="ORF">QJ521_06440</name>
</gene>
<dbReference type="PANTHER" id="PTHR11986">
    <property type="entry name" value="AMINOTRANSFERASE CLASS III"/>
    <property type="match status" value="1"/>
</dbReference>
<dbReference type="Gene3D" id="3.40.640.10">
    <property type="entry name" value="Type I PLP-dependent aspartate aminotransferase-like (Major domain)"/>
    <property type="match status" value="1"/>
</dbReference>
<comment type="similarity">
    <text evidence="9">Belongs to the class-III pyridoxal-phosphate-dependent aminotransferase family.</text>
</comment>
<dbReference type="AlphaFoldDB" id="A0AAW6U949"/>
<dbReference type="EMBL" id="JASCXW010000020">
    <property type="protein sequence ID" value="MDI6453194.1"/>
    <property type="molecule type" value="Genomic_DNA"/>
</dbReference>
<dbReference type="FunFam" id="3.40.640.10:FF:000011">
    <property type="entry name" value="Ornithine aminotransferase"/>
    <property type="match status" value="1"/>
</dbReference>
<evidence type="ECO:0000256" key="6">
    <source>
        <dbReference type="ARBA" id="ARBA00022679"/>
    </source>
</evidence>
<evidence type="ECO:0000256" key="7">
    <source>
        <dbReference type="ARBA" id="ARBA00022898"/>
    </source>
</evidence>
<evidence type="ECO:0000256" key="3">
    <source>
        <dbReference type="ARBA" id="ARBA00012924"/>
    </source>
</evidence>
<keyword evidence="5" id="KW-0028">Amino-acid biosynthesis</keyword>
<dbReference type="NCBIfam" id="TIGR01885">
    <property type="entry name" value="Orn_aminotrans"/>
    <property type="match status" value="1"/>
</dbReference>
<accession>A0AAW6U949</accession>
<evidence type="ECO:0000256" key="1">
    <source>
        <dbReference type="ARBA" id="ARBA00001933"/>
    </source>
</evidence>
<evidence type="ECO:0000256" key="2">
    <source>
        <dbReference type="ARBA" id="ARBA00004998"/>
    </source>
</evidence>
<keyword evidence="7 9" id="KW-0663">Pyridoxal phosphate</keyword>
<dbReference type="PIRSF" id="PIRSF000521">
    <property type="entry name" value="Transaminase_4ab_Lys_Orn"/>
    <property type="match status" value="1"/>
</dbReference>
<dbReference type="GO" id="GO:0030170">
    <property type="term" value="F:pyridoxal phosphate binding"/>
    <property type="evidence" value="ECO:0007669"/>
    <property type="project" value="InterPro"/>
</dbReference>
<evidence type="ECO:0000256" key="9">
    <source>
        <dbReference type="RuleBase" id="RU003560"/>
    </source>
</evidence>
<protein>
    <recommendedName>
        <fullName evidence="3">ornithine aminotransferase</fullName>
        <ecNumber evidence="3">2.6.1.13</ecNumber>
    </recommendedName>
    <alternativeName>
        <fullName evidence="8">Ornithine--oxo-acid aminotransferase</fullName>
    </alternativeName>
</protein>
<dbReference type="PANTHER" id="PTHR11986:SF18">
    <property type="entry name" value="ORNITHINE AMINOTRANSFERASE, MITOCHONDRIAL"/>
    <property type="match status" value="1"/>
</dbReference>
<evidence type="ECO:0000313" key="10">
    <source>
        <dbReference type="EMBL" id="MDI6453194.1"/>
    </source>
</evidence>
<dbReference type="GO" id="GO:0004587">
    <property type="term" value="F:ornithine aminotransferase activity"/>
    <property type="evidence" value="ECO:0007669"/>
    <property type="project" value="UniProtKB-EC"/>
</dbReference>
<dbReference type="GO" id="GO:0042802">
    <property type="term" value="F:identical protein binding"/>
    <property type="evidence" value="ECO:0007669"/>
    <property type="project" value="TreeGrafter"/>
</dbReference>
<reference evidence="10" key="1">
    <citation type="submission" date="2023-05" db="EMBL/GenBank/DDBJ databases">
        <title>Mariniplasma microaerophilum sp. nov., a novel anaerobic mollicute isolated from terrestrial mud volcano, Taman Peninsula, Russia.</title>
        <authorList>
            <person name="Khomyakova M.A."/>
            <person name="Merkel A.Y."/>
            <person name="Slobodkin A.I."/>
        </authorList>
    </citation>
    <scope>NUCLEOTIDE SEQUENCE</scope>
    <source>
        <strain evidence="10">M4Ah</strain>
    </source>
</reference>
<dbReference type="InterPro" id="IPR049704">
    <property type="entry name" value="Aminotrans_3_PPA_site"/>
</dbReference>
<sequence length="408" mass="44761">MIQILHNKMLSSKAYMDIEAKYGAKNYKPIPVVIKRAKGVWVWDPEGKKYLDCLSAYSAVNQGHLHPKIIKAVKKQMKSVTLTSRAFYNDRLGSFLQKLCDVSGMEVALPMNTGAEAVETGIKIARRWGYRIKKVPVNQGEIITCNDNFHGRTTTIVGFSTDPGANEDFGPFTPGFVNIPFNNTNALEKAITPNTIAFLVEPIQGEAGVIIPDAGYLKKVREICTKHNILLITDEIQTGFCRTGKMFCFMHDDIKPDILLVGKALGGGVMPVSAALSSKAVMDVITPGSHGSTFGGNPLACAVGEASLDVLIDEALAERSEKLGKYFLEGIKEINSPLFKEIRGKGLFIAIQLTDEAGKARKYTEQLKELGLLAKETHEHTIRLAPPLIIKESEIDWALSILKQVFIG</sequence>
<dbReference type="SUPFAM" id="SSF53383">
    <property type="entry name" value="PLP-dependent transferases"/>
    <property type="match status" value="1"/>
</dbReference>
<comment type="caution">
    <text evidence="10">The sequence shown here is derived from an EMBL/GenBank/DDBJ whole genome shotgun (WGS) entry which is preliminary data.</text>
</comment>
<dbReference type="Pfam" id="PF00202">
    <property type="entry name" value="Aminotran_3"/>
    <property type="match status" value="1"/>
</dbReference>
<dbReference type="InterPro" id="IPR015421">
    <property type="entry name" value="PyrdxlP-dep_Trfase_major"/>
</dbReference>
<dbReference type="InterPro" id="IPR050103">
    <property type="entry name" value="Class-III_PLP-dep_AT"/>
</dbReference>
<dbReference type="EC" id="2.6.1.13" evidence="3"/>
<dbReference type="InterPro" id="IPR010164">
    <property type="entry name" value="Orn_aminotrans"/>
</dbReference>
<keyword evidence="6 10" id="KW-0808">Transferase</keyword>
<keyword evidence="4 10" id="KW-0032">Aminotransferase</keyword>
<dbReference type="InterPro" id="IPR015424">
    <property type="entry name" value="PyrdxlP-dep_Trfase"/>
</dbReference>
<name>A0AAW6U949_9MOLU</name>
<comment type="pathway">
    <text evidence="2">Amino-acid biosynthesis; L-proline biosynthesis; L-glutamate 5-semialdehyde from L-ornithine: step 1/1.</text>
</comment>
<organism evidence="10 11">
    <name type="scientific">Peloplasma aerotolerans</name>
    <dbReference type="NCBI Taxonomy" id="3044389"/>
    <lineage>
        <taxon>Bacteria</taxon>
        <taxon>Bacillati</taxon>
        <taxon>Mycoplasmatota</taxon>
        <taxon>Mollicutes</taxon>
        <taxon>Acholeplasmatales</taxon>
        <taxon>Acholeplasmataceae</taxon>
        <taxon>Peloplasma</taxon>
    </lineage>
</organism>
<dbReference type="InterPro" id="IPR015422">
    <property type="entry name" value="PyrdxlP-dep_Trfase_small"/>
</dbReference>
<dbReference type="CDD" id="cd00610">
    <property type="entry name" value="OAT_like"/>
    <property type="match status" value="1"/>
</dbReference>
<keyword evidence="11" id="KW-1185">Reference proteome</keyword>
<proteinExistence type="inferred from homology"/>
<evidence type="ECO:0000313" key="11">
    <source>
        <dbReference type="Proteomes" id="UP001431532"/>
    </source>
</evidence>
<dbReference type="Gene3D" id="3.90.1150.10">
    <property type="entry name" value="Aspartate Aminotransferase, domain 1"/>
    <property type="match status" value="1"/>
</dbReference>
<comment type="cofactor">
    <cofactor evidence="1">
        <name>pyridoxal 5'-phosphate</name>
        <dbReference type="ChEBI" id="CHEBI:597326"/>
    </cofactor>
</comment>
<dbReference type="Proteomes" id="UP001431532">
    <property type="component" value="Unassembled WGS sequence"/>
</dbReference>
<keyword evidence="5" id="KW-0641">Proline biosynthesis</keyword>
<evidence type="ECO:0000256" key="8">
    <source>
        <dbReference type="ARBA" id="ARBA00030587"/>
    </source>
</evidence>
<dbReference type="PROSITE" id="PS00600">
    <property type="entry name" value="AA_TRANSFER_CLASS_3"/>
    <property type="match status" value="1"/>
</dbReference>
<evidence type="ECO:0000256" key="5">
    <source>
        <dbReference type="ARBA" id="ARBA00022650"/>
    </source>
</evidence>
<evidence type="ECO:0000256" key="4">
    <source>
        <dbReference type="ARBA" id="ARBA00022576"/>
    </source>
</evidence>
<dbReference type="InterPro" id="IPR005814">
    <property type="entry name" value="Aminotrans_3"/>
</dbReference>